<organism evidence="1 2">
    <name type="scientific">Streptomyces evansiae</name>
    <dbReference type="NCBI Taxonomy" id="3075535"/>
    <lineage>
        <taxon>Bacteria</taxon>
        <taxon>Bacillati</taxon>
        <taxon>Actinomycetota</taxon>
        <taxon>Actinomycetes</taxon>
        <taxon>Kitasatosporales</taxon>
        <taxon>Streptomycetaceae</taxon>
        <taxon>Streptomyces</taxon>
    </lineage>
</organism>
<comment type="caution">
    <text evidence="1">The sequence shown here is derived from an EMBL/GenBank/DDBJ whole genome shotgun (WGS) entry which is preliminary data.</text>
</comment>
<dbReference type="EMBL" id="JAVRER010000006">
    <property type="protein sequence ID" value="MDT0415006.1"/>
    <property type="molecule type" value="Genomic_DNA"/>
</dbReference>
<protein>
    <submittedName>
        <fullName evidence="1">Uncharacterized protein</fullName>
    </submittedName>
</protein>
<dbReference type="Proteomes" id="UP001183607">
    <property type="component" value="Unassembled WGS sequence"/>
</dbReference>
<accession>A0ABD5E0M0</accession>
<dbReference type="RefSeq" id="WP_007829750.1">
    <property type="nucleotide sequence ID" value="NZ_JAVRER010000006.1"/>
</dbReference>
<dbReference type="AlphaFoldDB" id="A0ABD5E0M0"/>
<gene>
    <name evidence="1" type="ORF">RM574_05830</name>
</gene>
<proteinExistence type="predicted"/>
<evidence type="ECO:0000313" key="1">
    <source>
        <dbReference type="EMBL" id="MDT0415006.1"/>
    </source>
</evidence>
<reference evidence="2" key="1">
    <citation type="submission" date="2023-07" db="EMBL/GenBank/DDBJ databases">
        <title>30 novel species of actinomycetes from the DSMZ collection.</title>
        <authorList>
            <person name="Nouioui I."/>
        </authorList>
    </citation>
    <scope>NUCLEOTIDE SEQUENCE [LARGE SCALE GENOMIC DNA]</scope>
    <source>
        <strain evidence="2">DSM 41982</strain>
    </source>
</reference>
<sequence>MSGTAQHLDTIESLCALPFPETNSPLGYESSGPRHHLVTLLLAPTGSEGEAAHTVFEDQFDSEREALSLLLTVRGWGPPDRFALAGAALRAGDAPLPAPWDHLVHTVPDLHLWRRAGRWTGIGTAHHGPGLPLALIAFTTTEDPP</sequence>
<name>A0ABD5E0M0_9ACTN</name>
<evidence type="ECO:0000313" key="2">
    <source>
        <dbReference type="Proteomes" id="UP001183607"/>
    </source>
</evidence>